<reference evidence="4" key="1">
    <citation type="journal article" date="2011" name="J. Bacteriol.">
        <title>Genome sequences of eight morphologically diverse alphaproteobacteria.</title>
        <authorList>
            <consortium name="US DOE Joint Genome Institute"/>
            <person name="Brown P.J."/>
            <person name="Kysela D.T."/>
            <person name="Buechlein A."/>
            <person name="Hemmerich C."/>
            <person name="Brun Y.V."/>
        </authorList>
    </citation>
    <scope>NUCLEOTIDE SEQUENCE [LARGE SCALE GENOMIC DNA]</scope>
    <source>
        <strain evidence="4">ATCC 17100 / ATH 3.1.1 / DSM 162 / LMG 4299</strain>
    </source>
</reference>
<dbReference type="KEGG" id="rva:Rvan_1447"/>
<dbReference type="PANTHER" id="PTHR36582:SF2">
    <property type="entry name" value="ANTITOXIN PARD"/>
    <property type="match status" value="1"/>
</dbReference>
<organism evidence="3 4">
    <name type="scientific">Rhodomicrobium vannielii (strain ATCC 17100 / DSM 162 / LMG 4299 / NCIMB 10020 / ATH 3.1.1)</name>
    <dbReference type="NCBI Taxonomy" id="648757"/>
    <lineage>
        <taxon>Bacteria</taxon>
        <taxon>Pseudomonadati</taxon>
        <taxon>Pseudomonadota</taxon>
        <taxon>Alphaproteobacteria</taxon>
        <taxon>Hyphomicrobiales</taxon>
        <taxon>Hyphomicrobiaceae</taxon>
        <taxon>Rhodomicrobium</taxon>
    </lineage>
</organism>
<dbReference type="EMBL" id="CP002292">
    <property type="protein sequence ID" value="ADP70702.1"/>
    <property type="molecule type" value="Genomic_DNA"/>
</dbReference>
<dbReference type="PANTHER" id="PTHR36582">
    <property type="entry name" value="ANTITOXIN PARD"/>
    <property type="match status" value="1"/>
</dbReference>
<dbReference type="InterPro" id="IPR022789">
    <property type="entry name" value="ParD"/>
</dbReference>
<dbReference type="AlphaFoldDB" id="E3I6Q5"/>
<dbReference type="Proteomes" id="UP000001399">
    <property type="component" value="Chromosome"/>
</dbReference>
<evidence type="ECO:0000313" key="3">
    <source>
        <dbReference type="EMBL" id="ADP70702.1"/>
    </source>
</evidence>
<dbReference type="NCBIfam" id="TIGR02606">
    <property type="entry name" value="antidote_CC2985"/>
    <property type="match status" value="1"/>
</dbReference>
<evidence type="ECO:0000256" key="2">
    <source>
        <dbReference type="ARBA" id="ARBA00022649"/>
    </source>
</evidence>
<dbReference type="InterPro" id="IPR010985">
    <property type="entry name" value="Ribbon_hlx_hlx"/>
</dbReference>
<evidence type="ECO:0000256" key="1">
    <source>
        <dbReference type="ARBA" id="ARBA00008580"/>
    </source>
</evidence>
<dbReference type="HOGENOM" id="CLU_1957875_0_0_5"/>
<dbReference type="Pfam" id="PF03693">
    <property type="entry name" value="ParD_antitoxin"/>
    <property type="match status" value="1"/>
</dbReference>
<sequence length="128" mass="14658">MPHLTLKLSGMDHRDRACELHITPIVIRYDMTYTVVEKREQTMSTQYRKTVSLTDRDDRFISAQIESGEYGNASEVVRAGLRLLEQEKLKLKALRQAIAEGDADLAAGRFRSYKAGDLVREMQDAIKR</sequence>
<dbReference type="Gene3D" id="6.10.10.120">
    <property type="entry name" value="Antitoxin ParD1-like"/>
    <property type="match status" value="1"/>
</dbReference>
<keyword evidence="2" id="KW-1277">Toxin-antitoxin system</keyword>
<proteinExistence type="inferred from homology"/>
<dbReference type="GO" id="GO:0006355">
    <property type="term" value="P:regulation of DNA-templated transcription"/>
    <property type="evidence" value="ECO:0007669"/>
    <property type="project" value="InterPro"/>
</dbReference>
<protein>
    <submittedName>
        <fullName evidence="3">Addiction module antidote protein, CC2985 family</fullName>
    </submittedName>
</protein>
<name>E3I6Q5_RHOVT</name>
<dbReference type="STRING" id="648757.Rvan_1447"/>
<gene>
    <name evidence="3" type="ordered locus">Rvan_1447</name>
</gene>
<evidence type="ECO:0000313" key="4">
    <source>
        <dbReference type="Proteomes" id="UP000001399"/>
    </source>
</evidence>
<dbReference type="eggNOG" id="COG3609">
    <property type="taxonomic scope" value="Bacteria"/>
</dbReference>
<dbReference type="InterPro" id="IPR038296">
    <property type="entry name" value="ParD_sf"/>
</dbReference>
<accession>E3I6Q5</accession>
<dbReference type="SUPFAM" id="SSF47598">
    <property type="entry name" value="Ribbon-helix-helix"/>
    <property type="match status" value="1"/>
</dbReference>
<comment type="similarity">
    <text evidence="1">Belongs to the ParD antitoxin family.</text>
</comment>
<keyword evidence="4" id="KW-1185">Reference proteome</keyword>